<dbReference type="RefSeq" id="WP_158902320.1">
    <property type="nucleotide sequence ID" value="NZ_CP035733.1"/>
</dbReference>
<evidence type="ECO:0000256" key="1">
    <source>
        <dbReference type="SAM" id="Phobius"/>
    </source>
</evidence>
<dbReference type="EMBL" id="CP035733">
    <property type="protein sequence ID" value="QGY81795.1"/>
    <property type="molecule type" value="Genomic_DNA"/>
</dbReference>
<accession>A0A6I6L6X0</accession>
<dbReference type="Proteomes" id="UP000428803">
    <property type="component" value="Chromosome"/>
</dbReference>
<feature type="transmembrane region" description="Helical" evidence="1">
    <location>
        <begin position="61"/>
        <end position="80"/>
    </location>
</feature>
<protein>
    <submittedName>
        <fullName evidence="2">Uncharacterized protein</fullName>
    </submittedName>
</protein>
<reference evidence="3" key="1">
    <citation type="submission" date="2019-01" db="EMBL/GenBank/DDBJ databases">
        <title>Sphingorhabdus lacus sp.nov., isolated from an oligotrophic freshwater lake.</title>
        <authorList>
            <person name="Park M."/>
        </authorList>
    </citation>
    <scope>NUCLEOTIDE SEQUENCE [LARGE SCALE GENOMIC DNA]</scope>
    <source>
        <strain evidence="3">IMCC1753</strain>
    </source>
</reference>
<evidence type="ECO:0000313" key="3">
    <source>
        <dbReference type="Proteomes" id="UP000428803"/>
    </source>
</evidence>
<proteinExistence type="predicted"/>
<keyword evidence="1" id="KW-0812">Transmembrane</keyword>
<gene>
    <name evidence="2" type="ORF">EUU25_14925</name>
</gene>
<feature type="transmembrane region" description="Helical" evidence="1">
    <location>
        <begin position="12"/>
        <end position="34"/>
    </location>
</feature>
<keyword evidence="1" id="KW-1133">Transmembrane helix</keyword>
<keyword evidence="1" id="KW-0472">Membrane</keyword>
<dbReference type="KEGG" id="slaa:EUU25_14925"/>
<evidence type="ECO:0000313" key="2">
    <source>
        <dbReference type="EMBL" id="QGY81795.1"/>
    </source>
</evidence>
<name>A0A6I6L6X0_9SPHN</name>
<dbReference type="AlphaFoldDB" id="A0A6I6L6X0"/>
<sequence>MPKSVPNSQVKAVAMAMAGATLAAVSTMFVPVAMLESVTGATGLSELIPAARAPLGDTARALIAFGAGAFTLSTLTYLLLRFDGAPAQRPAPVHAAEPSVPDWMVDDEDQKPTFADRLARLRMPALALPKMPWQHDEDAITELADLPKLRNGDTHPDAPPRRPLLATQDLPVLELADVATEVTVEPAVEDVGAQEPVADVAVAEMAPEPVAPVAEEMPVVAPVAAEDVQPTLAEMVAQLEAAVAERQKQLAELESVAAVLAVRQPAPVVDEDAHIEVVADADVSIEPTRDGRPTLEVVHDVAAVQDDNMDSALAAALATLKRMNGAAG</sequence>
<keyword evidence="3" id="KW-1185">Reference proteome</keyword>
<dbReference type="OrthoDB" id="7594207at2"/>
<organism evidence="2 3">
    <name type="scientific">Sphingorhabdus lacus</name>
    <dbReference type="NCBI Taxonomy" id="392610"/>
    <lineage>
        <taxon>Bacteria</taxon>
        <taxon>Pseudomonadati</taxon>
        <taxon>Pseudomonadota</taxon>
        <taxon>Alphaproteobacteria</taxon>
        <taxon>Sphingomonadales</taxon>
        <taxon>Sphingomonadaceae</taxon>
        <taxon>Sphingorhabdus</taxon>
    </lineage>
</organism>